<reference evidence="5 6" key="1">
    <citation type="submission" date="2017-03" db="EMBL/GenBank/DDBJ databases">
        <authorList>
            <person name="Safronova V.I."/>
            <person name="Sazanova A.L."/>
            <person name="Chirak E.R."/>
        </authorList>
    </citation>
    <scope>NUCLEOTIDE SEQUENCE [LARGE SCALE GENOMIC DNA]</scope>
    <source>
        <strain evidence="5 6">Opo-243</strain>
    </source>
</reference>
<protein>
    <recommendedName>
        <fullName evidence="1">Thioredoxin reductase</fullName>
    </recommendedName>
</protein>
<dbReference type="Proteomes" id="UP000290819">
    <property type="component" value="Unassembled WGS sequence"/>
</dbReference>
<feature type="domain" description="FAD/NAD(P)-binding" evidence="4">
    <location>
        <begin position="3"/>
        <end position="271"/>
    </location>
</feature>
<evidence type="ECO:0000256" key="1">
    <source>
        <dbReference type="ARBA" id="ARBA00018719"/>
    </source>
</evidence>
<dbReference type="SUPFAM" id="SSF51905">
    <property type="entry name" value="FAD/NAD(P)-binding domain"/>
    <property type="match status" value="1"/>
</dbReference>
<dbReference type="GO" id="GO:0016491">
    <property type="term" value="F:oxidoreductase activity"/>
    <property type="evidence" value="ECO:0007669"/>
    <property type="project" value="UniProtKB-KW"/>
</dbReference>
<dbReference type="PANTHER" id="PTHR48105">
    <property type="entry name" value="THIOREDOXIN REDUCTASE 1-RELATED-RELATED"/>
    <property type="match status" value="1"/>
</dbReference>
<sequence>MLDCLVVGGGPAGLTAAIYLARYRRSVAVYDAGHSRAALIPTSHNYPGFPTGISGAELLERSARQAAFYGVSVTRDWIAEVEKTPAGFVAKSGQGEVSARTIVLATGIVDIAPQMEGLDEAVRTGLVRYCPVCDAFEASDQRIAVLGAGEAAISKAKFLRAYSSQVTLLWQHVSEPPGREELDRDGILVSTGTSELSMSGQKIWAATKEGEACFDVLYPALGCDVRSSLAVALGAATGSAGCLEVDEHQCTSVSGLFAAGDVVSDLHQIAVGTGHAAIAATRIHKILPAHLR</sequence>
<dbReference type="InterPro" id="IPR050097">
    <property type="entry name" value="Ferredoxin-NADP_redctase_2"/>
</dbReference>
<comment type="caution">
    <text evidence="5">The sequence shown here is derived from an EMBL/GenBank/DDBJ whole genome shotgun (WGS) entry which is preliminary data.</text>
</comment>
<keyword evidence="2" id="KW-0285">Flavoprotein</keyword>
<organism evidence="5 6">
    <name type="scientific">Bradyrhizobium betae</name>
    <dbReference type="NCBI Taxonomy" id="244734"/>
    <lineage>
        <taxon>Bacteria</taxon>
        <taxon>Pseudomonadati</taxon>
        <taxon>Pseudomonadota</taxon>
        <taxon>Alphaproteobacteria</taxon>
        <taxon>Hyphomicrobiales</taxon>
        <taxon>Nitrobacteraceae</taxon>
        <taxon>Bradyrhizobium</taxon>
    </lineage>
</organism>
<dbReference type="AlphaFoldDB" id="A0A4Q1UMM0"/>
<dbReference type="InterPro" id="IPR036188">
    <property type="entry name" value="FAD/NAD-bd_sf"/>
</dbReference>
<gene>
    <name evidence="5" type="ORF">B5V03_32330</name>
</gene>
<dbReference type="PRINTS" id="PR00469">
    <property type="entry name" value="PNDRDTASEII"/>
</dbReference>
<keyword evidence="6" id="KW-1185">Reference proteome</keyword>
<keyword evidence="3" id="KW-0560">Oxidoreductase</keyword>
<dbReference type="InterPro" id="IPR023753">
    <property type="entry name" value="FAD/NAD-binding_dom"/>
</dbReference>
<evidence type="ECO:0000313" key="6">
    <source>
        <dbReference type="Proteomes" id="UP000290819"/>
    </source>
</evidence>
<name>A0A4Q1UMM0_9BRAD</name>
<dbReference type="Pfam" id="PF07992">
    <property type="entry name" value="Pyr_redox_2"/>
    <property type="match status" value="1"/>
</dbReference>
<dbReference type="Gene3D" id="3.50.50.60">
    <property type="entry name" value="FAD/NAD(P)-binding domain"/>
    <property type="match status" value="2"/>
</dbReference>
<evidence type="ECO:0000256" key="3">
    <source>
        <dbReference type="ARBA" id="ARBA00023002"/>
    </source>
</evidence>
<dbReference type="RefSeq" id="WP_129274506.1">
    <property type="nucleotide sequence ID" value="NZ_MZXW01000050.1"/>
</dbReference>
<evidence type="ECO:0000259" key="4">
    <source>
        <dbReference type="Pfam" id="PF07992"/>
    </source>
</evidence>
<evidence type="ECO:0000256" key="2">
    <source>
        <dbReference type="ARBA" id="ARBA00022630"/>
    </source>
</evidence>
<accession>A0A4Q1UMM0</accession>
<evidence type="ECO:0000313" key="5">
    <source>
        <dbReference type="EMBL" id="RXT36365.1"/>
    </source>
</evidence>
<dbReference type="EMBL" id="MZXW01000050">
    <property type="protein sequence ID" value="RXT36365.1"/>
    <property type="molecule type" value="Genomic_DNA"/>
</dbReference>
<proteinExistence type="predicted"/>
<dbReference type="PRINTS" id="PR00368">
    <property type="entry name" value="FADPNR"/>
</dbReference>
<dbReference type="OrthoDB" id="9786503at2"/>